<organism evidence="4 5">
    <name type="scientific">Bombardia bombarda</name>
    <dbReference type="NCBI Taxonomy" id="252184"/>
    <lineage>
        <taxon>Eukaryota</taxon>
        <taxon>Fungi</taxon>
        <taxon>Dikarya</taxon>
        <taxon>Ascomycota</taxon>
        <taxon>Pezizomycotina</taxon>
        <taxon>Sordariomycetes</taxon>
        <taxon>Sordariomycetidae</taxon>
        <taxon>Sordariales</taxon>
        <taxon>Lasiosphaeriaceae</taxon>
        <taxon>Bombardia</taxon>
    </lineage>
</organism>
<dbReference type="CDD" id="cd05233">
    <property type="entry name" value="SDR_c"/>
    <property type="match status" value="1"/>
</dbReference>
<dbReference type="PRINTS" id="PR00080">
    <property type="entry name" value="SDRFAMILY"/>
</dbReference>
<dbReference type="PANTHER" id="PTHR42760">
    <property type="entry name" value="SHORT-CHAIN DEHYDROGENASES/REDUCTASES FAMILY MEMBER"/>
    <property type="match status" value="1"/>
</dbReference>
<protein>
    <submittedName>
        <fullName evidence="4">Uncharacterized protein</fullName>
    </submittedName>
</protein>
<accession>A0AA39WHY1</accession>
<dbReference type="PRINTS" id="PR00081">
    <property type="entry name" value="GDHRDH"/>
</dbReference>
<dbReference type="Proteomes" id="UP001174934">
    <property type="component" value="Unassembled WGS sequence"/>
</dbReference>
<dbReference type="FunFam" id="3.40.50.720:FF:000084">
    <property type="entry name" value="Short-chain dehydrogenase reductase"/>
    <property type="match status" value="1"/>
</dbReference>
<comment type="similarity">
    <text evidence="1 3">Belongs to the short-chain dehydrogenases/reductases (SDR) family.</text>
</comment>
<evidence type="ECO:0000256" key="1">
    <source>
        <dbReference type="ARBA" id="ARBA00006484"/>
    </source>
</evidence>
<dbReference type="GO" id="GO:0016616">
    <property type="term" value="F:oxidoreductase activity, acting on the CH-OH group of donors, NAD or NADP as acceptor"/>
    <property type="evidence" value="ECO:0007669"/>
    <property type="project" value="TreeGrafter"/>
</dbReference>
<dbReference type="Gene3D" id="3.40.50.720">
    <property type="entry name" value="NAD(P)-binding Rossmann-like Domain"/>
    <property type="match status" value="1"/>
</dbReference>
<dbReference type="InterPro" id="IPR020904">
    <property type="entry name" value="Sc_DH/Rdtase_CS"/>
</dbReference>
<sequence length="281" mass="29286">MALLIDGVALVTGGGSGIGKEVSLAYAHEGARAVVIADLNHASATATAAACDVVATNPLFKSLPLAVDVSDPASVTAMVDAAVAAFGRIDYSVNSAGVGVRRPLSVEDADLAEMNRFWAVNVMGTLHCIQAVSKVMKAQSVATVPTGRGRDAKGTREVGRGVILNLGSANSFIATPHIVQYSTTKHALMGMTKNAALDLAAHGIRVNAICPSWVDTPMVEEAINGNPELPKMMKSIIPMERIARPEEIADVVMFMTSPRSSYVTGVGWLVDGGTTIQVQTC</sequence>
<dbReference type="SUPFAM" id="SSF51735">
    <property type="entry name" value="NAD(P)-binding Rossmann-fold domains"/>
    <property type="match status" value="1"/>
</dbReference>
<name>A0AA39WHY1_9PEZI</name>
<proteinExistence type="inferred from homology"/>
<evidence type="ECO:0000313" key="4">
    <source>
        <dbReference type="EMBL" id="KAK0615702.1"/>
    </source>
</evidence>
<comment type="caution">
    <text evidence="4">The sequence shown here is derived from an EMBL/GenBank/DDBJ whole genome shotgun (WGS) entry which is preliminary data.</text>
</comment>
<evidence type="ECO:0000256" key="3">
    <source>
        <dbReference type="RuleBase" id="RU000363"/>
    </source>
</evidence>
<gene>
    <name evidence="4" type="ORF">B0T17DRAFT_592425</name>
</gene>
<dbReference type="PROSITE" id="PS00061">
    <property type="entry name" value="ADH_SHORT"/>
    <property type="match status" value="1"/>
</dbReference>
<evidence type="ECO:0000256" key="2">
    <source>
        <dbReference type="ARBA" id="ARBA00022857"/>
    </source>
</evidence>
<keyword evidence="5" id="KW-1185">Reference proteome</keyword>
<dbReference type="AlphaFoldDB" id="A0AA39WHY1"/>
<dbReference type="InterPro" id="IPR002347">
    <property type="entry name" value="SDR_fam"/>
</dbReference>
<dbReference type="Pfam" id="PF00106">
    <property type="entry name" value="adh_short"/>
    <property type="match status" value="1"/>
</dbReference>
<dbReference type="Pfam" id="PF13561">
    <property type="entry name" value="adh_short_C2"/>
    <property type="match status" value="1"/>
</dbReference>
<dbReference type="InterPro" id="IPR036291">
    <property type="entry name" value="NAD(P)-bd_dom_sf"/>
</dbReference>
<keyword evidence="2" id="KW-0521">NADP</keyword>
<dbReference type="EMBL" id="JAULSR010000006">
    <property type="protein sequence ID" value="KAK0615702.1"/>
    <property type="molecule type" value="Genomic_DNA"/>
</dbReference>
<reference evidence="4" key="1">
    <citation type="submission" date="2023-06" db="EMBL/GenBank/DDBJ databases">
        <title>Genome-scale phylogeny and comparative genomics of the fungal order Sordariales.</title>
        <authorList>
            <consortium name="Lawrence Berkeley National Laboratory"/>
            <person name="Hensen N."/>
            <person name="Bonometti L."/>
            <person name="Westerberg I."/>
            <person name="Brannstrom I.O."/>
            <person name="Guillou S."/>
            <person name="Cros-Aarteil S."/>
            <person name="Calhoun S."/>
            <person name="Haridas S."/>
            <person name="Kuo A."/>
            <person name="Mondo S."/>
            <person name="Pangilinan J."/>
            <person name="Riley R."/>
            <person name="LaButti K."/>
            <person name="Andreopoulos B."/>
            <person name="Lipzen A."/>
            <person name="Chen C."/>
            <person name="Yanf M."/>
            <person name="Daum C."/>
            <person name="Ng V."/>
            <person name="Clum A."/>
            <person name="Steindorff A."/>
            <person name="Ohm R."/>
            <person name="Martin F."/>
            <person name="Silar P."/>
            <person name="Natvig D."/>
            <person name="Lalanne C."/>
            <person name="Gautier V."/>
            <person name="Ament-velasquez S.L."/>
            <person name="Kruys A."/>
            <person name="Hutchinson M.I."/>
            <person name="Powell A.J."/>
            <person name="Barry K."/>
            <person name="Miller A.N."/>
            <person name="Grigoriev I.V."/>
            <person name="Debuchy R."/>
            <person name="Gladieux P."/>
            <person name="Thoren M.H."/>
            <person name="Johannesson H."/>
        </authorList>
    </citation>
    <scope>NUCLEOTIDE SEQUENCE</scope>
    <source>
        <strain evidence="4">SMH3391-2</strain>
    </source>
</reference>
<evidence type="ECO:0000313" key="5">
    <source>
        <dbReference type="Proteomes" id="UP001174934"/>
    </source>
</evidence>